<reference evidence="3" key="1">
    <citation type="journal article" date="2014" name="Proc. Natl. Acad. Sci. U.S.A.">
        <title>Extensive sampling of basidiomycete genomes demonstrates inadequacy of the white-rot/brown-rot paradigm for wood decay fungi.</title>
        <authorList>
            <person name="Riley R."/>
            <person name="Salamov A.A."/>
            <person name="Brown D.W."/>
            <person name="Nagy L.G."/>
            <person name="Floudas D."/>
            <person name="Held B.W."/>
            <person name="Levasseur A."/>
            <person name="Lombard V."/>
            <person name="Morin E."/>
            <person name="Otillar R."/>
            <person name="Lindquist E.A."/>
            <person name="Sun H."/>
            <person name="LaButti K.M."/>
            <person name="Schmutz J."/>
            <person name="Jabbour D."/>
            <person name="Luo H."/>
            <person name="Baker S.E."/>
            <person name="Pisabarro A.G."/>
            <person name="Walton J.D."/>
            <person name="Blanchette R.A."/>
            <person name="Henrissat B."/>
            <person name="Martin F."/>
            <person name="Cullen D."/>
            <person name="Hibbett D.S."/>
            <person name="Grigoriev I.V."/>
        </authorList>
    </citation>
    <scope>NUCLEOTIDE SEQUENCE [LARGE SCALE GENOMIC DNA]</scope>
    <source>
        <strain evidence="3">CBS 339.88</strain>
    </source>
</reference>
<keyword evidence="3" id="KW-1185">Reference proteome</keyword>
<sequence>MHFSPKEFLYMCICAPLLTLKKNNAASYFEFDHKQWPWPVITFVMFLQGKYSSVTSQRMRALRISALDLVTQVKYGLEHECVMATVVDDKHSLQQFVCFERLPKSACEYPRRQPSLMDLGVYNKAGQFHDSMEFADRILRSPRDRVLTHLSLPTDSEAPLYLYQLVVLANALHNIGDSYILFTVDHSWYAGMLLNLVGHERKLEPEMIEPGHQTWQSRLFQPVDGQALAAPMERLLPVLTRYYLDLEKFESTIISRQRQKIMNEKLKEECQKLRENIKQCQDEIRQLNEKKTSKM</sequence>
<accession>A0A067T5Y8</accession>
<evidence type="ECO:0000256" key="1">
    <source>
        <dbReference type="SAM" id="Coils"/>
    </source>
</evidence>
<dbReference type="CDD" id="cd14686">
    <property type="entry name" value="bZIP"/>
    <property type="match status" value="1"/>
</dbReference>
<name>A0A067T5Y8_GALM3</name>
<feature type="coiled-coil region" evidence="1">
    <location>
        <begin position="256"/>
        <end position="290"/>
    </location>
</feature>
<proteinExistence type="predicted"/>
<gene>
    <name evidence="2" type="ORF">GALMADRAFT_154577</name>
</gene>
<dbReference type="AlphaFoldDB" id="A0A067T5Y8"/>
<dbReference type="Proteomes" id="UP000027222">
    <property type="component" value="Unassembled WGS sequence"/>
</dbReference>
<keyword evidence="1" id="KW-0175">Coiled coil</keyword>
<evidence type="ECO:0000313" key="3">
    <source>
        <dbReference type="Proteomes" id="UP000027222"/>
    </source>
</evidence>
<organism evidence="2 3">
    <name type="scientific">Galerina marginata (strain CBS 339.88)</name>
    <dbReference type="NCBI Taxonomy" id="685588"/>
    <lineage>
        <taxon>Eukaryota</taxon>
        <taxon>Fungi</taxon>
        <taxon>Dikarya</taxon>
        <taxon>Basidiomycota</taxon>
        <taxon>Agaricomycotina</taxon>
        <taxon>Agaricomycetes</taxon>
        <taxon>Agaricomycetidae</taxon>
        <taxon>Agaricales</taxon>
        <taxon>Agaricineae</taxon>
        <taxon>Strophariaceae</taxon>
        <taxon>Galerina</taxon>
    </lineage>
</organism>
<dbReference type="HOGENOM" id="CLU_943485_0_0_1"/>
<evidence type="ECO:0000313" key="2">
    <source>
        <dbReference type="EMBL" id="KDR78600.1"/>
    </source>
</evidence>
<protein>
    <submittedName>
        <fullName evidence="2">Uncharacterized protein</fullName>
    </submittedName>
</protein>
<dbReference type="EMBL" id="KL142374">
    <property type="protein sequence ID" value="KDR78600.1"/>
    <property type="molecule type" value="Genomic_DNA"/>
</dbReference>
<dbReference type="STRING" id="685588.A0A067T5Y8"/>